<sequence length="458" mass="51700">MVVQTTNCSLDNNVKPLIGLKWEPKLPSLALDSKTGSSSSKVAESGSSLWTSKSELVDGLCLPPTDPKKVNKMMRKQLKDTTGSNWFTLFDMPAPTMTPELKRDLQLLKLRNVMDPKKHYKRVASSSKLAEKYFQAIIEPAQEYFDRVTKKNRKTTLAEDLVSDPKFSQYRKRKVREIEEKSRSNQDKKWKRKGSMASPEQSERNSPEKTGSNSVSKKVSEIWERMNEGVPNKRFNFVSKTSTSSPPAKKTANSVRLFSPALFFCHNIVLDFKSLNLFDSQNWKSYLGIDAKKRDTIVQKEDSVLDSSCSEEAKRIAAAALAAVRNATATAAAASSRGKIEITEVKDFAGQEIEVKRLVEAGSKEASSSSAMATSGVDAVLEQIKKKQKLSVLDKTKKDWGEYKEENKGVEDELDKYKKSSDKYLDKVSFLERADYRQFEKERDARLALQSKRRLDDV</sequence>
<dbReference type="PANTHER" id="PTHR48407">
    <property type="entry name" value="CRANIOFACIAL DEVELOPMENT PROTEIN 1"/>
    <property type="match status" value="1"/>
</dbReference>
<evidence type="ECO:0000313" key="3">
    <source>
        <dbReference type="EMBL" id="KAH0908570.1"/>
    </source>
</evidence>
<gene>
    <name evidence="3" type="ORF">HID58_031891</name>
</gene>
<keyword evidence="4" id="KW-1185">Reference proteome</keyword>
<reference evidence="3 4" key="1">
    <citation type="submission" date="2021-05" db="EMBL/GenBank/DDBJ databases">
        <title>Genome Assembly of Synthetic Allotetraploid Brassica napus Reveals Homoeologous Exchanges between Subgenomes.</title>
        <authorList>
            <person name="Davis J.T."/>
        </authorList>
    </citation>
    <scope>NUCLEOTIDE SEQUENCE [LARGE SCALE GENOMIC DNA]</scope>
    <source>
        <strain evidence="4">cv. Da-Ae</strain>
        <tissue evidence="3">Seedling</tissue>
    </source>
</reference>
<dbReference type="PROSITE" id="PS51279">
    <property type="entry name" value="BCNT_C"/>
    <property type="match status" value="1"/>
</dbReference>
<dbReference type="InterPro" id="IPR011421">
    <property type="entry name" value="BCNT-C"/>
</dbReference>
<feature type="compositionally biased region" description="Basic and acidic residues" evidence="1">
    <location>
        <begin position="176"/>
        <end position="188"/>
    </location>
</feature>
<feature type="region of interest" description="Disordered" evidence="1">
    <location>
        <begin position="172"/>
        <end position="217"/>
    </location>
</feature>
<evidence type="ECO:0000259" key="2">
    <source>
        <dbReference type="PROSITE" id="PS51279"/>
    </source>
</evidence>
<protein>
    <recommendedName>
        <fullName evidence="2">BCNT-C domain-containing protein</fullName>
    </recommendedName>
</protein>
<evidence type="ECO:0000313" key="4">
    <source>
        <dbReference type="Proteomes" id="UP000824890"/>
    </source>
</evidence>
<name>A0ABQ8BUU2_BRANA</name>
<dbReference type="EMBL" id="JAGKQM010000009">
    <property type="protein sequence ID" value="KAH0908570.1"/>
    <property type="molecule type" value="Genomic_DNA"/>
</dbReference>
<dbReference type="InterPro" id="IPR014810">
    <property type="entry name" value="Fcf2_C"/>
</dbReference>
<dbReference type="Proteomes" id="UP000824890">
    <property type="component" value="Unassembled WGS sequence"/>
</dbReference>
<accession>A0ABQ8BUU2</accession>
<proteinExistence type="predicted"/>
<dbReference type="Pfam" id="PF08698">
    <property type="entry name" value="Fcf2"/>
    <property type="match status" value="1"/>
</dbReference>
<comment type="caution">
    <text evidence="3">The sequence shown here is derived from an EMBL/GenBank/DDBJ whole genome shotgun (WGS) entry which is preliminary data.</text>
</comment>
<feature type="domain" description="BCNT-C" evidence="2">
    <location>
        <begin position="371"/>
        <end position="452"/>
    </location>
</feature>
<evidence type="ECO:0000256" key="1">
    <source>
        <dbReference type="SAM" id="MobiDB-lite"/>
    </source>
</evidence>
<organism evidence="3 4">
    <name type="scientific">Brassica napus</name>
    <name type="common">Rape</name>
    <dbReference type="NCBI Taxonomy" id="3708"/>
    <lineage>
        <taxon>Eukaryota</taxon>
        <taxon>Viridiplantae</taxon>
        <taxon>Streptophyta</taxon>
        <taxon>Embryophyta</taxon>
        <taxon>Tracheophyta</taxon>
        <taxon>Spermatophyta</taxon>
        <taxon>Magnoliopsida</taxon>
        <taxon>eudicotyledons</taxon>
        <taxon>Gunneridae</taxon>
        <taxon>Pentapetalae</taxon>
        <taxon>rosids</taxon>
        <taxon>malvids</taxon>
        <taxon>Brassicales</taxon>
        <taxon>Brassicaceae</taxon>
        <taxon>Brassiceae</taxon>
        <taxon>Brassica</taxon>
    </lineage>
</organism>
<dbReference type="PANTHER" id="PTHR48407:SF1">
    <property type="entry name" value="CRANIOFACIAL DEVELOPMENT PROTEIN 1"/>
    <property type="match status" value="1"/>
</dbReference>
<feature type="compositionally biased region" description="Polar residues" evidence="1">
    <location>
        <begin position="208"/>
        <end position="217"/>
    </location>
</feature>
<dbReference type="Pfam" id="PF07572">
    <property type="entry name" value="BCNT"/>
    <property type="match status" value="1"/>
</dbReference>
<dbReference type="InterPro" id="IPR027124">
    <property type="entry name" value="Swc5/CFDP1/2"/>
</dbReference>